<proteinExistence type="predicted"/>
<evidence type="ECO:0000313" key="1">
    <source>
        <dbReference type="EMBL" id="EQD72783.1"/>
    </source>
</evidence>
<reference evidence="1" key="2">
    <citation type="journal article" date="2014" name="ISME J.">
        <title>Microbial stratification in low pH oxic and suboxic macroscopic growths along an acid mine drainage.</title>
        <authorList>
            <person name="Mendez-Garcia C."/>
            <person name="Mesa V."/>
            <person name="Sprenger R.R."/>
            <person name="Richter M."/>
            <person name="Diez M.S."/>
            <person name="Solano J."/>
            <person name="Bargiela R."/>
            <person name="Golyshina O.V."/>
            <person name="Manteca A."/>
            <person name="Ramos J.L."/>
            <person name="Gallego J.R."/>
            <person name="Llorente I."/>
            <person name="Martins Dos Santos V.A."/>
            <person name="Jensen O.N."/>
            <person name="Pelaez A.I."/>
            <person name="Sanchez J."/>
            <person name="Ferrer M."/>
        </authorList>
    </citation>
    <scope>NUCLEOTIDE SEQUENCE</scope>
</reference>
<dbReference type="SUPFAM" id="SSF46689">
    <property type="entry name" value="Homeodomain-like"/>
    <property type="match status" value="1"/>
</dbReference>
<sequence length="66" mass="7945">MVFYHPRTVQRWLERYAQEGLPGLPDRPRSGRPRLGSLQLGTRLIRCLAQPRQWTTSRLRRNLRLY</sequence>
<organism evidence="1">
    <name type="scientific">mine drainage metagenome</name>
    <dbReference type="NCBI Taxonomy" id="410659"/>
    <lineage>
        <taxon>unclassified sequences</taxon>
        <taxon>metagenomes</taxon>
        <taxon>ecological metagenomes</taxon>
    </lineage>
</organism>
<feature type="non-terminal residue" evidence="1">
    <location>
        <position position="66"/>
    </location>
</feature>
<name>T1BVY7_9ZZZZ</name>
<dbReference type="Pfam" id="PF13565">
    <property type="entry name" value="HTH_32"/>
    <property type="match status" value="1"/>
</dbReference>
<protein>
    <submittedName>
        <fullName evidence="1">Uncharacterized protein</fullName>
    </submittedName>
</protein>
<dbReference type="InterPro" id="IPR009057">
    <property type="entry name" value="Homeodomain-like_sf"/>
</dbReference>
<dbReference type="AlphaFoldDB" id="T1BVY7"/>
<reference evidence="1" key="1">
    <citation type="submission" date="2013-08" db="EMBL/GenBank/DDBJ databases">
        <authorList>
            <person name="Mendez C."/>
            <person name="Richter M."/>
            <person name="Ferrer M."/>
            <person name="Sanchez J."/>
        </authorList>
    </citation>
    <scope>NUCLEOTIDE SEQUENCE</scope>
</reference>
<gene>
    <name evidence="1" type="ORF">B1B_03566</name>
</gene>
<dbReference type="EMBL" id="AUZY01002198">
    <property type="protein sequence ID" value="EQD72783.1"/>
    <property type="molecule type" value="Genomic_DNA"/>
</dbReference>
<accession>T1BVY7</accession>
<comment type="caution">
    <text evidence="1">The sequence shown here is derived from an EMBL/GenBank/DDBJ whole genome shotgun (WGS) entry which is preliminary data.</text>
</comment>